<dbReference type="Pfam" id="PF00561">
    <property type="entry name" value="Abhydrolase_1"/>
    <property type="match status" value="1"/>
</dbReference>
<evidence type="ECO:0000313" key="7">
    <source>
        <dbReference type="Proteomes" id="UP000503540"/>
    </source>
</evidence>
<dbReference type="InterPro" id="IPR029058">
    <property type="entry name" value="AB_hydrolase_fold"/>
</dbReference>
<sequence length="553" mass="58548">MSDAPGLRRMLQGRIASPRHELCLEVRKMLRTPSLSRLLAALVAGVLAGSVSAGLSTATPSPVFGACPAGSVPADRGVECAVISVPMNPAEPDGKRIDLTVSRIAAVGERRGVIFTNPGGPGADALDYWARRVDVMPAELTHYDRVAVQPRGLRWATPLRCGSETDDSTADQVSLTGGNRDTIKKACDAAQPGYLDTITTENTARDMDAVRAALGVDRIDYLGTSYGTYLGAVYATLFPGRVDRMVLDSNVNPDWVWTEEFAQQQVAGKRRLDDLFAWIADHRDQYHLGDTALQVYQTWARLAQEQGGGWYANLTPPPAGVADLPRDLPEPLAEIARDGFNGGVEQAGKLQNLMRTLVSGGASAQVPLLGATAVATYTRDFWPTFARAMADAAIDPANVRQLLAIEGATSTDPTGRFVFAAVTCNENAVDGRPELLGAAMGIIASGGNAMDAKADLVRSGMSCGAWRPVAKPVPITGAGLATKPLLLQSRNDALTAYEGGTAMARALQGSLITVDGGDHGTFGRRNPAVDDAVLNYLKTGQVTITQAEQAPLR</sequence>
<evidence type="ECO:0000259" key="5">
    <source>
        <dbReference type="Pfam" id="PF08386"/>
    </source>
</evidence>
<organism evidence="6 7">
    <name type="scientific">Nocardia arthritidis</name>
    <dbReference type="NCBI Taxonomy" id="228602"/>
    <lineage>
        <taxon>Bacteria</taxon>
        <taxon>Bacillati</taxon>
        <taxon>Actinomycetota</taxon>
        <taxon>Actinomycetes</taxon>
        <taxon>Mycobacteriales</taxon>
        <taxon>Nocardiaceae</taxon>
        <taxon>Nocardia</taxon>
    </lineage>
</organism>
<comment type="similarity">
    <text evidence="1">Belongs to the peptidase S33 family.</text>
</comment>
<dbReference type="InterPro" id="IPR013595">
    <property type="entry name" value="Pept_S33_TAP-like_C"/>
</dbReference>
<dbReference type="SUPFAM" id="SSF53474">
    <property type="entry name" value="alpha/beta-Hydrolases"/>
    <property type="match status" value="1"/>
</dbReference>
<dbReference type="AlphaFoldDB" id="A0A6G9YU53"/>
<evidence type="ECO:0000313" key="6">
    <source>
        <dbReference type="EMBL" id="QIS16680.1"/>
    </source>
</evidence>
<evidence type="ECO:0000256" key="2">
    <source>
        <dbReference type="ARBA" id="ARBA00022729"/>
    </source>
</evidence>
<feature type="domain" description="AB hydrolase-1" evidence="4">
    <location>
        <begin position="115"/>
        <end position="265"/>
    </location>
</feature>
<keyword evidence="3 6" id="KW-0378">Hydrolase</keyword>
<dbReference type="PANTHER" id="PTHR43248:SF29">
    <property type="entry name" value="TRIPEPTIDYL AMINOPEPTIDASE"/>
    <property type="match status" value="1"/>
</dbReference>
<dbReference type="PANTHER" id="PTHR43248">
    <property type="entry name" value="2-SUCCINYL-6-HYDROXY-2,4-CYCLOHEXADIENE-1-CARBOXYLATE SYNTHASE"/>
    <property type="match status" value="1"/>
</dbReference>
<accession>A0A6G9YU53</accession>
<keyword evidence="7" id="KW-1185">Reference proteome</keyword>
<evidence type="ECO:0000259" key="4">
    <source>
        <dbReference type="Pfam" id="PF00561"/>
    </source>
</evidence>
<dbReference type="KEGG" id="nah:F5544_44385"/>
<feature type="domain" description="Peptidase S33 tripeptidyl aminopeptidase-like C-terminal" evidence="5">
    <location>
        <begin position="454"/>
        <end position="542"/>
    </location>
</feature>
<dbReference type="GO" id="GO:0016787">
    <property type="term" value="F:hydrolase activity"/>
    <property type="evidence" value="ECO:0007669"/>
    <property type="project" value="UniProtKB-KW"/>
</dbReference>
<dbReference type="Gene3D" id="3.40.50.1820">
    <property type="entry name" value="alpha/beta hydrolase"/>
    <property type="match status" value="1"/>
</dbReference>
<dbReference type="InterPro" id="IPR051601">
    <property type="entry name" value="Serine_prot/Carboxylest_S33"/>
</dbReference>
<dbReference type="InterPro" id="IPR000073">
    <property type="entry name" value="AB_hydrolase_1"/>
</dbReference>
<evidence type="ECO:0000256" key="3">
    <source>
        <dbReference type="ARBA" id="ARBA00022801"/>
    </source>
</evidence>
<dbReference type="EMBL" id="CP046172">
    <property type="protein sequence ID" value="QIS16680.1"/>
    <property type="molecule type" value="Genomic_DNA"/>
</dbReference>
<proteinExistence type="inferred from homology"/>
<reference evidence="6 7" key="1">
    <citation type="journal article" date="2019" name="ACS Chem. Biol.">
        <title>Identification and Mobilization of a Cryptic Antibiotic Biosynthesis Gene Locus from a Human-Pathogenic Nocardia Isolate.</title>
        <authorList>
            <person name="Herisse M."/>
            <person name="Ishida K."/>
            <person name="Porter J.L."/>
            <person name="Howden B."/>
            <person name="Hertweck C."/>
            <person name="Stinear T.P."/>
            <person name="Pidot S.J."/>
        </authorList>
    </citation>
    <scope>NUCLEOTIDE SEQUENCE [LARGE SCALE GENOMIC DNA]</scope>
    <source>
        <strain evidence="6 7">AUSMDU00012717</strain>
    </source>
</reference>
<gene>
    <name evidence="6" type="ORF">F5544_44385</name>
</gene>
<dbReference type="Pfam" id="PF08386">
    <property type="entry name" value="Abhydrolase_4"/>
    <property type="match status" value="1"/>
</dbReference>
<name>A0A6G9YU53_9NOCA</name>
<dbReference type="Proteomes" id="UP000503540">
    <property type="component" value="Chromosome"/>
</dbReference>
<keyword evidence="2" id="KW-0732">Signal</keyword>
<evidence type="ECO:0000256" key="1">
    <source>
        <dbReference type="ARBA" id="ARBA00010088"/>
    </source>
</evidence>
<protein>
    <submittedName>
        <fullName evidence="6">Alpha/beta fold hydrolase</fullName>
    </submittedName>
</protein>